<dbReference type="Gene3D" id="2.130.10.10">
    <property type="entry name" value="YVTN repeat-like/Quinoprotein amine dehydrogenase"/>
    <property type="match status" value="1"/>
</dbReference>
<evidence type="ECO:0000313" key="5">
    <source>
        <dbReference type="EMBL" id="CDF90702.1"/>
    </source>
</evidence>
<comment type="subcellular location">
    <subcellularLocation>
        <location evidence="1">Nucleus</location>
    </subcellularLocation>
</comment>
<accession>A0A8J2T8E5</accession>
<organism evidence="5 6">
    <name type="scientific">Zygosaccharomyces bailii (strain CLIB 213 / ATCC 58445 / CBS 680 / BCRC 21525 / NBRC 1098 / NCYC 1416 / NRRL Y-2227)</name>
    <dbReference type="NCBI Taxonomy" id="1333698"/>
    <lineage>
        <taxon>Eukaryota</taxon>
        <taxon>Fungi</taxon>
        <taxon>Dikarya</taxon>
        <taxon>Ascomycota</taxon>
        <taxon>Saccharomycotina</taxon>
        <taxon>Saccharomycetes</taxon>
        <taxon>Saccharomycetales</taxon>
        <taxon>Saccharomycetaceae</taxon>
        <taxon>Zygosaccharomyces</taxon>
    </lineage>
</organism>
<dbReference type="PANTHER" id="PTHR15052">
    <property type="entry name" value="RNA POLYMERASE III TRANSCRIPTION INITIATION FACTOR COMPLEX SUBUNIT"/>
    <property type="match status" value="1"/>
</dbReference>
<protein>
    <submittedName>
        <fullName evidence="5">ZYBA0S08-00936g1_1</fullName>
    </submittedName>
</protein>
<gene>
    <name evidence="5" type="ORF">BN860_00936g</name>
</gene>
<dbReference type="InterPro" id="IPR052416">
    <property type="entry name" value="GTF3C_component"/>
</dbReference>
<dbReference type="AlphaFoldDB" id="A0A8J2T8E5"/>
<keyword evidence="2" id="KW-0804">Transcription</keyword>
<feature type="region of interest" description="Disordered" evidence="4">
    <location>
        <begin position="1"/>
        <end position="24"/>
    </location>
</feature>
<feature type="compositionally biased region" description="Acidic residues" evidence="4">
    <location>
        <begin position="64"/>
        <end position="73"/>
    </location>
</feature>
<keyword evidence="3" id="KW-0539">Nucleus</keyword>
<sequence>MSVKRGRGRPRKNETQKVALGDNEAANLSIITTAVSQATRKRPRKASSRSFSSEVGVELNTNTNEDEDSDFVPEIDNTINCQDETKLSRRKKTTSKKGALTPSEVPRTIQRGSTLERKGRVIRALKDLSCARDKLERIYGLNEEKLLRLAKVKEGFESCVFCFPWDNIQRHSVYFVDYIPPCAARNVYDQLLVQKFAKFHDIDQKELDEIFIKRKQALNIVINEAETALELEQTTEFPVLPYGRREGLVYNSGGLITDIAWLCQNDVEDQFLAVAISQYFDRPLDRNLRMLEPESHVACIEIFKLTPSLKFTKIQTIAHTFGEIWNLRWHEGCQKDGVLGVLGFICQEGSFKLLEIKVPDGNIHIVRLYEEASVSVSIPNTIITCYDFLSPTVIVCGFKNGFVAAFDISDPDEPFFYHKVHDSYVISITVAFSDFERPTVGTLSLDGYFYIFDPKDIFSSKTTVTRFRGTNLIPIAYIPQLYAFVHSDGANSLKSVVPRAAFAMHTVSLQETSIAALATSRLHPLSLTGSSDGTVVIDNVCRRLLTGIKNSSTTHSSLRLWKWEYSKKENRYRLNHNYEAYKLSANEISGVKIDAHGVNISCIQWNETNIGGQFYAFANSAGLLTIERLGH</sequence>
<keyword evidence="6" id="KW-1185">Reference proteome</keyword>
<dbReference type="GO" id="GO:0000127">
    <property type="term" value="C:transcription factor TFIIIC complex"/>
    <property type="evidence" value="ECO:0007669"/>
    <property type="project" value="TreeGrafter"/>
</dbReference>
<dbReference type="Proteomes" id="UP000019375">
    <property type="component" value="Unassembled WGS sequence"/>
</dbReference>
<evidence type="ECO:0000256" key="3">
    <source>
        <dbReference type="ARBA" id="ARBA00023242"/>
    </source>
</evidence>
<dbReference type="InterPro" id="IPR036322">
    <property type="entry name" value="WD40_repeat_dom_sf"/>
</dbReference>
<evidence type="ECO:0000313" key="6">
    <source>
        <dbReference type="Proteomes" id="UP000019375"/>
    </source>
</evidence>
<feature type="region of interest" description="Disordered" evidence="4">
    <location>
        <begin position="36"/>
        <end position="73"/>
    </location>
</feature>
<evidence type="ECO:0000256" key="2">
    <source>
        <dbReference type="ARBA" id="ARBA00023163"/>
    </source>
</evidence>
<dbReference type="PANTHER" id="PTHR15052:SF2">
    <property type="entry name" value="GENERAL TRANSCRIPTION FACTOR 3C POLYPEPTIDE 2"/>
    <property type="match status" value="1"/>
</dbReference>
<name>A0A8J2T8E5_ZYGB2</name>
<evidence type="ECO:0000256" key="1">
    <source>
        <dbReference type="ARBA" id="ARBA00004123"/>
    </source>
</evidence>
<feature type="compositionally biased region" description="Basic residues" evidence="4">
    <location>
        <begin position="1"/>
        <end position="10"/>
    </location>
</feature>
<dbReference type="GO" id="GO:0005634">
    <property type="term" value="C:nucleus"/>
    <property type="evidence" value="ECO:0007669"/>
    <property type="project" value="UniProtKB-SubCell"/>
</dbReference>
<dbReference type="OrthoDB" id="4703at2759"/>
<proteinExistence type="predicted"/>
<dbReference type="SUPFAM" id="SSF50978">
    <property type="entry name" value="WD40 repeat-like"/>
    <property type="match status" value="1"/>
</dbReference>
<dbReference type="GO" id="GO:0006383">
    <property type="term" value="P:transcription by RNA polymerase III"/>
    <property type="evidence" value="ECO:0007669"/>
    <property type="project" value="TreeGrafter"/>
</dbReference>
<feature type="compositionally biased region" description="Polar residues" evidence="4">
    <location>
        <begin position="48"/>
        <end position="63"/>
    </location>
</feature>
<dbReference type="EMBL" id="HG316461">
    <property type="protein sequence ID" value="CDF90702.1"/>
    <property type="molecule type" value="Genomic_DNA"/>
</dbReference>
<evidence type="ECO:0000256" key="4">
    <source>
        <dbReference type="SAM" id="MobiDB-lite"/>
    </source>
</evidence>
<reference evidence="6" key="1">
    <citation type="journal article" date="2013" name="Genome Announc.">
        <title>Genome sequence of the food spoilage yeast Zygosaccharomyces bailii CLIB 213(T).</title>
        <authorList>
            <person name="Galeote V."/>
            <person name="Bigey F."/>
            <person name="Devillers H."/>
            <person name="Neuveglise C."/>
            <person name="Dequin S."/>
        </authorList>
    </citation>
    <scope>NUCLEOTIDE SEQUENCE [LARGE SCALE GENOMIC DNA]</scope>
    <source>
        <strain evidence="6">CLIB 213 / ATCC 58445 / CBS 680 / CCRC 21525 / NBRC 1098 / NCYC 1416 / NRRL Y-2227</strain>
    </source>
</reference>
<dbReference type="InterPro" id="IPR015943">
    <property type="entry name" value="WD40/YVTN_repeat-like_dom_sf"/>
</dbReference>